<dbReference type="GO" id="GO:0022857">
    <property type="term" value="F:transmembrane transporter activity"/>
    <property type="evidence" value="ECO:0007669"/>
    <property type="project" value="TreeGrafter"/>
</dbReference>
<name>A0A841HVV0_9DEIO</name>
<evidence type="ECO:0000259" key="5">
    <source>
        <dbReference type="PROSITE" id="PS50893"/>
    </source>
</evidence>
<dbReference type="GO" id="GO:0016887">
    <property type="term" value="F:ATP hydrolysis activity"/>
    <property type="evidence" value="ECO:0007669"/>
    <property type="project" value="InterPro"/>
</dbReference>
<dbReference type="GO" id="GO:0005524">
    <property type="term" value="F:ATP binding"/>
    <property type="evidence" value="ECO:0007669"/>
    <property type="project" value="UniProtKB-KW"/>
</dbReference>
<dbReference type="InterPro" id="IPR003439">
    <property type="entry name" value="ABC_transporter-like_ATP-bd"/>
</dbReference>
<dbReference type="PANTHER" id="PTHR24220">
    <property type="entry name" value="IMPORT ATP-BINDING PROTEIN"/>
    <property type="match status" value="1"/>
</dbReference>
<accession>A0A841HVV0</accession>
<dbReference type="CDD" id="cd03255">
    <property type="entry name" value="ABC_MJ0796_LolCDE_FtsE"/>
    <property type="match status" value="1"/>
</dbReference>
<keyword evidence="6" id="KW-0449">Lipoprotein</keyword>
<keyword evidence="4 6" id="KW-0067">ATP-binding</keyword>
<dbReference type="InterPro" id="IPR017871">
    <property type="entry name" value="ABC_transporter-like_CS"/>
</dbReference>
<keyword evidence="7" id="KW-1185">Reference proteome</keyword>
<dbReference type="GO" id="GO:0005886">
    <property type="term" value="C:plasma membrane"/>
    <property type="evidence" value="ECO:0007669"/>
    <property type="project" value="TreeGrafter"/>
</dbReference>
<dbReference type="Gene3D" id="3.40.50.300">
    <property type="entry name" value="P-loop containing nucleotide triphosphate hydrolases"/>
    <property type="match status" value="1"/>
</dbReference>
<dbReference type="InterPro" id="IPR015854">
    <property type="entry name" value="ABC_transpr_LolD-like"/>
</dbReference>
<dbReference type="PROSITE" id="PS00211">
    <property type="entry name" value="ABC_TRANSPORTER_1"/>
    <property type="match status" value="1"/>
</dbReference>
<sequence>MTRVKDALRVEHLSHAFGTTAVLHDVSFSLAQGEVLALLGPSGSGKSTLLHLVGGLDTPSRGRVLWGDTDLSSLSAEERARRRNLELGLIFQHHYLLEDLSALENAALPALIAHRPDQDRAERLLRSVGLGARLGNFPAQLSGGERQRVALARALMLRPRLLLADEPTGSLDQANSRAVMDLLLGLALEEGAGVLLVTHDEALALRAHRVLRLVDGRLLVD</sequence>
<dbReference type="SMART" id="SM00382">
    <property type="entry name" value="AAA"/>
    <property type="match status" value="1"/>
</dbReference>
<dbReference type="PANTHER" id="PTHR24220:SF689">
    <property type="entry name" value="LIPOPROTEIN-RELEASING SYSTEM ATP-BINDING PROTEIN LOLD"/>
    <property type="match status" value="1"/>
</dbReference>
<dbReference type="InterPro" id="IPR003593">
    <property type="entry name" value="AAA+_ATPase"/>
</dbReference>
<feature type="domain" description="ABC transporter" evidence="5">
    <location>
        <begin position="8"/>
        <end position="220"/>
    </location>
</feature>
<evidence type="ECO:0000256" key="3">
    <source>
        <dbReference type="ARBA" id="ARBA00022741"/>
    </source>
</evidence>
<keyword evidence="6" id="KW-0378">Hydrolase</keyword>
<dbReference type="RefSeq" id="WP_183985281.1">
    <property type="nucleotide sequence ID" value="NZ_JACHHG010000003.1"/>
</dbReference>
<keyword evidence="3" id="KW-0547">Nucleotide-binding</keyword>
<dbReference type="PROSITE" id="PS50893">
    <property type="entry name" value="ABC_TRANSPORTER_2"/>
    <property type="match status" value="1"/>
</dbReference>
<evidence type="ECO:0000256" key="4">
    <source>
        <dbReference type="ARBA" id="ARBA00022840"/>
    </source>
</evidence>
<dbReference type="InterPro" id="IPR017911">
    <property type="entry name" value="MacB-like_ATP-bd"/>
</dbReference>
<dbReference type="Proteomes" id="UP000569951">
    <property type="component" value="Unassembled WGS sequence"/>
</dbReference>
<dbReference type="Pfam" id="PF00005">
    <property type="entry name" value="ABC_tran"/>
    <property type="match status" value="1"/>
</dbReference>
<comment type="caution">
    <text evidence="6">The sequence shown here is derived from an EMBL/GenBank/DDBJ whole genome shotgun (WGS) entry which is preliminary data.</text>
</comment>
<dbReference type="EMBL" id="JACHHG010000003">
    <property type="protein sequence ID" value="MBB6097641.1"/>
    <property type="molecule type" value="Genomic_DNA"/>
</dbReference>
<comment type="similarity">
    <text evidence="1">Belongs to the ABC transporter superfamily.</text>
</comment>
<gene>
    <name evidence="6" type="ORF">HNR42_001058</name>
</gene>
<dbReference type="AlphaFoldDB" id="A0A841HVV0"/>
<evidence type="ECO:0000313" key="7">
    <source>
        <dbReference type="Proteomes" id="UP000569951"/>
    </source>
</evidence>
<reference evidence="6 7" key="1">
    <citation type="submission" date="2020-08" db="EMBL/GenBank/DDBJ databases">
        <title>Genomic Encyclopedia of Type Strains, Phase IV (KMG-IV): sequencing the most valuable type-strain genomes for metagenomic binning, comparative biology and taxonomic classification.</title>
        <authorList>
            <person name="Goeker M."/>
        </authorList>
    </citation>
    <scope>NUCLEOTIDE SEQUENCE [LARGE SCALE GENOMIC DNA]</scope>
    <source>
        <strain evidence="6 7">DSM 21458</strain>
    </source>
</reference>
<evidence type="ECO:0000256" key="2">
    <source>
        <dbReference type="ARBA" id="ARBA00022448"/>
    </source>
</evidence>
<evidence type="ECO:0000313" key="6">
    <source>
        <dbReference type="EMBL" id="MBB6097641.1"/>
    </source>
</evidence>
<keyword evidence="2" id="KW-0813">Transport</keyword>
<organism evidence="6 7">
    <name type="scientific">Deinobacterium chartae</name>
    <dbReference type="NCBI Taxonomy" id="521158"/>
    <lineage>
        <taxon>Bacteria</taxon>
        <taxon>Thermotogati</taxon>
        <taxon>Deinococcota</taxon>
        <taxon>Deinococci</taxon>
        <taxon>Deinococcales</taxon>
        <taxon>Deinococcaceae</taxon>
        <taxon>Deinobacterium</taxon>
    </lineage>
</organism>
<evidence type="ECO:0000256" key="1">
    <source>
        <dbReference type="ARBA" id="ARBA00005417"/>
    </source>
</evidence>
<protein>
    <submittedName>
        <fullName evidence="6">Lipoprotein-releasing system ATP-binding protein</fullName>
        <ecNumber evidence="6">3.6.3.-</ecNumber>
    </submittedName>
</protein>
<proteinExistence type="inferred from homology"/>
<dbReference type="SUPFAM" id="SSF52540">
    <property type="entry name" value="P-loop containing nucleoside triphosphate hydrolases"/>
    <property type="match status" value="1"/>
</dbReference>
<dbReference type="InterPro" id="IPR027417">
    <property type="entry name" value="P-loop_NTPase"/>
</dbReference>
<dbReference type="EC" id="3.6.3.-" evidence="6"/>